<evidence type="ECO:0000313" key="2">
    <source>
        <dbReference type="Proteomes" id="UP000887159"/>
    </source>
</evidence>
<dbReference type="EMBL" id="BMAU01021301">
    <property type="protein sequence ID" value="GFY10825.1"/>
    <property type="molecule type" value="Genomic_DNA"/>
</dbReference>
<organism evidence="1 2">
    <name type="scientific">Trichonephila clavipes</name>
    <name type="common">Golden silk orbweaver</name>
    <name type="synonym">Nephila clavipes</name>
    <dbReference type="NCBI Taxonomy" id="2585209"/>
    <lineage>
        <taxon>Eukaryota</taxon>
        <taxon>Metazoa</taxon>
        <taxon>Ecdysozoa</taxon>
        <taxon>Arthropoda</taxon>
        <taxon>Chelicerata</taxon>
        <taxon>Arachnida</taxon>
        <taxon>Araneae</taxon>
        <taxon>Araneomorphae</taxon>
        <taxon>Entelegynae</taxon>
        <taxon>Araneoidea</taxon>
        <taxon>Nephilidae</taxon>
        <taxon>Trichonephila</taxon>
    </lineage>
</organism>
<name>A0A8X6SG69_TRICX</name>
<proteinExistence type="predicted"/>
<sequence length="103" mass="11894">MMIPAYDKKGYAAFPFKTGIHYRRKTDFFPEEDTTMSYSGFEPIRFQAESHSHHTSLAIKFAVFEVLGLQTRNLTSMFLLLSIGFTKNEFCGYRFRGKGIMGM</sequence>
<dbReference type="AlphaFoldDB" id="A0A8X6SG69"/>
<reference evidence="1" key="1">
    <citation type="submission" date="2020-08" db="EMBL/GenBank/DDBJ databases">
        <title>Multicomponent nature underlies the extraordinary mechanical properties of spider dragline silk.</title>
        <authorList>
            <person name="Kono N."/>
            <person name="Nakamura H."/>
            <person name="Mori M."/>
            <person name="Yoshida Y."/>
            <person name="Ohtoshi R."/>
            <person name="Malay A.D."/>
            <person name="Moran D.A.P."/>
            <person name="Tomita M."/>
            <person name="Numata K."/>
            <person name="Arakawa K."/>
        </authorList>
    </citation>
    <scope>NUCLEOTIDE SEQUENCE</scope>
</reference>
<protein>
    <submittedName>
        <fullName evidence="1">Uncharacterized protein</fullName>
    </submittedName>
</protein>
<comment type="caution">
    <text evidence="1">The sequence shown here is derived from an EMBL/GenBank/DDBJ whole genome shotgun (WGS) entry which is preliminary data.</text>
</comment>
<dbReference type="Proteomes" id="UP000887159">
    <property type="component" value="Unassembled WGS sequence"/>
</dbReference>
<evidence type="ECO:0000313" key="1">
    <source>
        <dbReference type="EMBL" id="GFY10825.1"/>
    </source>
</evidence>
<gene>
    <name evidence="1" type="ORF">TNCV_1123471</name>
</gene>
<accession>A0A8X6SG69</accession>
<keyword evidence="2" id="KW-1185">Reference proteome</keyword>